<proteinExistence type="predicted"/>
<evidence type="ECO:0000313" key="2">
    <source>
        <dbReference type="EnsemblPlants" id="Bo00889s010.1"/>
    </source>
</evidence>
<dbReference type="InterPro" id="IPR003871">
    <property type="entry name" value="RFA1B/D_OB_1st"/>
</dbReference>
<dbReference type="Proteomes" id="UP000032141">
    <property type="component" value="Unassembled WGS sequence"/>
</dbReference>
<dbReference type="OMA" id="CKQYNAM"/>
<reference evidence="2" key="2">
    <citation type="submission" date="2015-06" db="UniProtKB">
        <authorList>
            <consortium name="EnsemblPlants"/>
        </authorList>
    </citation>
    <scope>IDENTIFICATION</scope>
</reference>
<dbReference type="HOGENOM" id="CLU_2944922_0_0_1"/>
<dbReference type="InterPro" id="IPR012340">
    <property type="entry name" value="NA-bd_OB-fold"/>
</dbReference>
<dbReference type="Gene3D" id="2.40.50.140">
    <property type="entry name" value="Nucleic acid-binding proteins"/>
    <property type="match status" value="1"/>
</dbReference>
<dbReference type="AlphaFoldDB" id="A0A0D2ZRZ4"/>
<keyword evidence="3" id="KW-1185">Reference proteome</keyword>
<dbReference type="eggNOG" id="KOG0851">
    <property type="taxonomic scope" value="Eukaryota"/>
</dbReference>
<dbReference type="Gramene" id="Bo00889s010.1">
    <property type="protein sequence ID" value="Bo00889s010.1"/>
    <property type="gene ID" value="Bo00889s010"/>
</dbReference>
<evidence type="ECO:0000313" key="3">
    <source>
        <dbReference type="Proteomes" id="UP000032141"/>
    </source>
</evidence>
<dbReference type="EnsemblPlants" id="Bo00889s010.1">
    <property type="protein sequence ID" value="Bo00889s010.1"/>
    <property type="gene ID" value="Bo00889s010"/>
</dbReference>
<accession>A0A0D2ZRZ4</accession>
<protein>
    <recommendedName>
        <fullName evidence="1">Replication protein A 70 kDa DNA-binding subunit B/D first OB fold domain-containing protein</fullName>
    </recommendedName>
</protein>
<reference evidence="2" key="1">
    <citation type="journal article" date="2014" name="Genome Biol.">
        <title>Transcriptome and methylome profiling reveals relics of genome dominance in the mesopolyploid Brassica oleracea.</title>
        <authorList>
            <person name="Parkin I.A."/>
            <person name="Koh C."/>
            <person name="Tang H."/>
            <person name="Robinson S.J."/>
            <person name="Kagale S."/>
            <person name="Clarke W.E."/>
            <person name="Town C.D."/>
            <person name="Nixon J."/>
            <person name="Krishnakumar V."/>
            <person name="Bidwell S.L."/>
            <person name="Denoeud F."/>
            <person name="Belcram H."/>
            <person name="Links M.G."/>
            <person name="Just J."/>
            <person name="Clarke C."/>
            <person name="Bender T."/>
            <person name="Huebert T."/>
            <person name="Mason A.S."/>
            <person name="Pires J.C."/>
            <person name="Barker G."/>
            <person name="Moore J."/>
            <person name="Walley P.G."/>
            <person name="Manoli S."/>
            <person name="Batley J."/>
            <person name="Edwards D."/>
            <person name="Nelson M.N."/>
            <person name="Wang X."/>
            <person name="Paterson A.H."/>
            <person name="King G."/>
            <person name="Bancroft I."/>
            <person name="Chalhoub B."/>
            <person name="Sharpe A.G."/>
        </authorList>
    </citation>
    <scope>NUCLEOTIDE SEQUENCE [LARGE SCALE GENOMIC DNA]</scope>
    <source>
        <strain evidence="2">cv. TO1000</strain>
    </source>
</reference>
<sequence>MTSNKSITLLKDVEPFKSGWRVQVKLLHSWKQQTSYGGPSLELILADETRVKIHCSCKKL</sequence>
<dbReference type="Pfam" id="PF02721">
    <property type="entry name" value="DUF223"/>
    <property type="match status" value="1"/>
</dbReference>
<feature type="domain" description="Replication protein A 70 kDa DNA-binding subunit B/D first OB fold" evidence="1">
    <location>
        <begin position="8"/>
        <end position="58"/>
    </location>
</feature>
<evidence type="ECO:0000259" key="1">
    <source>
        <dbReference type="Pfam" id="PF02721"/>
    </source>
</evidence>
<dbReference type="SUPFAM" id="SSF50249">
    <property type="entry name" value="Nucleic acid-binding proteins"/>
    <property type="match status" value="1"/>
</dbReference>
<dbReference type="STRING" id="109376.A0A0D2ZRZ4"/>
<name>A0A0D2ZRZ4_BRAOL</name>
<organism evidence="2 3">
    <name type="scientific">Brassica oleracea var. oleracea</name>
    <dbReference type="NCBI Taxonomy" id="109376"/>
    <lineage>
        <taxon>Eukaryota</taxon>
        <taxon>Viridiplantae</taxon>
        <taxon>Streptophyta</taxon>
        <taxon>Embryophyta</taxon>
        <taxon>Tracheophyta</taxon>
        <taxon>Spermatophyta</taxon>
        <taxon>Magnoliopsida</taxon>
        <taxon>eudicotyledons</taxon>
        <taxon>Gunneridae</taxon>
        <taxon>Pentapetalae</taxon>
        <taxon>rosids</taxon>
        <taxon>malvids</taxon>
        <taxon>Brassicales</taxon>
        <taxon>Brassicaceae</taxon>
        <taxon>Brassiceae</taxon>
        <taxon>Brassica</taxon>
    </lineage>
</organism>